<dbReference type="InterPro" id="IPR045860">
    <property type="entry name" value="Snake_toxin-like_sf"/>
</dbReference>
<dbReference type="EMBL" id="JAUPFM010000014">
    <property type="protein sequence ID" value="KAK2830563.1"/>
    <property type="molecule type" value="Genomic_DNA"/>
</dbReference>
<dbReference type="GO" id="GO:0098552">
    <property type="term" value="C:side of membrane"/>
    <property type="evidence" value="ECO:0007669"/>
    <property type="project" value="UniProtKB-KW"/>
</dbReference>
<evidence type="ECO:0000256" key="4">
    <source>
        <dbReference type="ARBA" id="ARBA00022729"/>
    </source>
</evidence>
<dbReference type="InterPro" id="IPR016054">
    <property type="entry name" value="LY6_UPA_recep-like"/>
</dbReference>
<dbReference type="SUPFAM" id="SSF57302">
    <property type="entry name" value="Snake toxin-like"/>
    <property type="match status" value="1"/>
</dbReference>
<evidence type="ECO:0000313" key="12">
    <source>
        <dbReference type="EMBL" id="KAK2830563.1"/>
    </source>
</evidence>
<evidence type="ECO:0000259" key="11">
    <source>
        <dbReference type="SMART" id="SM00134"/>
    </source>
</evidence>
<protein>
    <recommendedName>
        <fullName evidence="11">UPAR/Ly6 domain-containing protein</fullName>
    </recommendedName>
</protein>
<keyword evidence="3" id="KW-0336">GPI-anchor</keyword>
<dbReference type="Pfam" id="PF00021">
    <property type="entry name" value="UPAR_LY6"/>
    <property type="match status" value="1"/>
</dbReference>
<evidence type="ECO:0000256" key="3">
    <source>
        <dbReference type="ARBA" id="ARBA00022622"/>
    </source>
</evidence>
<evidence type="ECO:0000313" key="13">
    <source>
        <dbReference type="Proteomes" id="UP001187415"/>
    </source>
</evidence>
<feature type="domain" description="UPAR/Ly6" evidence="11">
    <location>
        <begin position="21"/>
        <end position="112"/>
    </location>
</feature>
<sequence length="129" mass="13762">MKTIIVQLFAVGICFAIGQALQCYNCKIGIWNLCYTTEVTCQQDEQCFSGLGKALGKVDIKMKGCLTLDKCNKSENMNYTIGGNIIPYSMNKTCCSTDLCNAAPAPPGTTGLSLVFATVAALFAANILV</sequence>
<organism evidence="12 13">
    <name type="scientific">Channa striata</name>
    <name type="common">Snakehead murrel</name>
    <name type="synonym">Ophicephalus striatus</name>
    <dbReference type="NCBI Taxonomy" id="64152"/>
    <lineage>
        <taxon>Eukaryota</taxon>
        <taxon>Metazoa</taxon>
        <taxon>Chordata</taxon>
        <taxon>Craniata</taxon>
        <taxon>Vertebrata</taxon>
        <taxon>Euteleostomi</taxon>
        <taxon>Actinopterygii</taxon>
        <taxon>Neopterygii</taxon>
        <taxon>Teleostei</taxon>
        <taxon>Neoteleostei</taxon>
        <taxon>Acanthomorphata</taxon>
        <taxon>Anabantaria</taxon>
        <taxon>Anabantiformes</taxon>
        <taxon>Channoidei</taxon>
        <taxon>Channidae</taxon>
        <taxon>Channa</taxon>
    </lineage>
</organism>
<keyword evidence="4 10" id="KW-0732">Signal</keyword>
<evidence type="ECO:0000256" key="1">
    <source>
        <dbReference type="ARBA" id="ARBA00004609"/>
    </source>
</evidence>
<keyword evidence="6" id="KW-1015">Disulfide bond</keyword>
<comment type="similarity">
    <text evidence="9">Belongs to the SPACA4/bouncer family.</text>
</comment>
<proteinExistence type="inferred from homology"/>
<dbReference type="Proteomes" id="UP001187415">
    <property type="component" value="Unassembled WGS sequence"/>
</dbReference>
<keyword evidence="13" id="KW-1185">Reference proteome</keyword>
<name>A0AA88M7V9_CHASR</name>
<accession>A0AA88M7V9</accession>
<evidence type="ECO:0000256" key="2">
    <source>
        <dbReference type="ARBA" id="ARBA00022475"/>
    </source>
</evidence>
<evidence type="ECO:0000256" key="5">
    <source>
        <dbReference type="ARBA" id="ARBA00023136"/>
    </source>
</evidence>
<dbReference type="InterPro" id="IPR046354">
    <property type="entry name" value="SPACA4/Bouncer"/>
</dbReference>
<evidence type="ECO:0000256" key="6">
    <source>
        <dbReference type="ARBA" id="ARBA00023157"/>
    </source>
</evidence>
<dbReference type="PANTHER" id="PTHR47613:SF1">
    <property type="entry name" value="SPERM ACROSOME MEMBRANE-ASSOCIATED PROTEIN 4"/>
    <property type="match status" value="1"/>
</dbReference>
<feature type="signal peptide" evidence="10">
    <location>
        <begin position="1"/>
        <end position="20"/>
    </location>
</feature>
<keyword evidence="2" id="KW-1003">Cell membrane</keyword>
<dbReference type="PANTHER" id="PTHR47613">
    <property type="entry name" value="SPERM ACROSOME MEMBRANE-ASSOCIATED PROTEIN 4"/>
    <property type="match status" value="1"/>
</dbReference>
<dbReference type="AlphaFoldDB" id="A0AA88M7V9"/>
<comment type="caution">
    <text evidence="12">The sequence shown here is derived from an EMBL/GenBank/DDBJ whole genome shotgun (WGS) entry which is preliminary data.</text>
</comment>
<evidence type="ECO:0000256" key="8">
    <source>
        <dbReference type="ARBA" id="ARBA00023288"/>
    </source>
</evidence>
<keyword evidence="8" id="KW-0449">Lipoprotein</keyword>
<reference evidence="12" key="1">
    <citation type="submission" date="2023-07" db="EMBL/GenBank/DDBJ databases">
        <title>Chromosome-level Genome Assembly of Striped Snakehead (Channa striata).</title>
        <authorList>
            <person name="Liu H."/>
        </authorList>
    </citation>
    <scope>NUCLEOTIDE SEQUENCE</scope>
    <source>
        <strain evidence="12">Gz</strain>
        <tissue evidence="12">Muscle</tissue>
    </source>
</reference>
<evidence type="ECO:0000256" key="9">
    <source>
        <dbReference type="ARBA" id="ARBA00029446"/>
    </source>
</evidence>
<keyword evidence="5" id="KW-0472">Membrane</keyword>
<evidence type="ECO:0000256" key="10">
    <source>
        <dbReference type="SAM" id="SignalP"/>
    </source>
</evidence>
<dbReference type="SMART" id="SM00134">
    <property type="entry name" value="LU"/>
    <property type="match status" value="1"/>
</dbReference>
<keyword evidence="7" id="KW-0325">Glycoprotein</keyword>
<dbReference type="GO" id="GO:0005886">
    <property type="term" value="C:plasma membrane"/>
    <property type="evidence" value="ECO:0007669"/>
    <property type="project" value="UniProtKB-SubCell"/>
</dbReference>
<feature type="chain" id="PRO_5041725819" description="UPAR/Ly6 domain-containing protein" evidence="10">
    <location>
        <begin position="21"/>
        <end position="129"/>
    </location>
</feature>
<comment type="subcellular location">
    <subcellularLocation>
        <location evidence="1">Cell membrane</location>
        <topology evidence="1">Lipid-anchor</topology>
        <topology evidence="1">GPI-anchor</topology>
    </subcellularLocation>
</comment>
<dbReference type="Gene3D" id="2.10.60.10">
    <property type="entry name" value="CD59"/>
    <property type="match status" value="1"/>
</dbReference>
<dbReference type="GO" id="GO:0035036">
    <property type="term" value="P:sperm-egg recognition"/>
    <property type="evidence" value="ECO:0007669"/>
    <property type="project" value="TreeGrafter"/>
</dbReference>
<evidence type="ECO:0000256" key="7">
    <source>
        <dbReference type="ARBA" id="ARBA00023180"/>
    </source>
</evidence>
<gene>
    <name evidence="12" type="ORF">Q5P01_018494</name>
</gene>